<dbReference type="InterPro" id="IPR015946">
    <property type="entry name" value="KH_dom-like_a/b"/>
</dbReference>
<dbReference type="SUPFAM" id="SSF82784">
    <property type="entry name" value="OsmC-like"/>
    <property type="match status" value="1"/>
</dbReference>
<evidence type="ECO:0000313" key="2">
    <source>
        <dbReference type="Proteomes" id="UP000216004"/>
    </source>
</evidence>
<gene>
    <name evidence="1" type="ORF">BOCO_0748</name>
</gene>
<dbReference type="InterPro" id="IPR003718">
    <property type="entry name" value="OsmC/Ohr_fam"/>
</dbReference>
<proteinExistence type="predicted"/>
<name>A0A261ETP7_9BIFI</name>
<dbReference type="AlphaFoldDB" id="A0A261ETP7"/>
<dbReference type="EMBL" id="MWWS01000004">
    <property type="protein sequence ID" value="OZG50231.1"/>
    <property type="molecule type" value="Genomic_DNA"/>
</dbReference>
<comment type="caution">
    <text evidence="1">The sequence shown here is derived from an EMBL/GenBank/DDBJ whole genome shotgun (WGS) entry which is preliminary data.</text>
</comment>
<dbReference type="Proteomes" id="UP000216004">
    <property type="component" value="Unassembled WGS sequence"/>
</dbReference>
<dbReference type="Pfam" id="PF02566">
    <property type="entry name" value="OsmC"/>
    <property type="match status" value="1"/>
</dbReference>
<organism evidence="1 2">
    <name type="scientific">Bombiscardovia coagulans</name>
    <dbReference type="NCBI Taxonomy" id="686666"/>
    <lineage>
        <taxon>Bacteria</taxon>
        <taxon>Bacillati</taxon>
        <taxon>Actinomycetota</taxon>
        <taxon>Actinomycetes</taxon>
        <taxon>Bifidobacteriales</taxon>
        <taxon>Bifidobacteriaceae</taxon>
        <taxon>Bombiscardovia</taxon>
    </lineage>
</organism>
<protein>
    <submittedName>
        <fullName evidence="1">Peroxiredoxin</fullName>
    </submittedName>
</protein>
<reference evidence="1 2" key="1">
    <citation type="journal article" date="2017" name="BMC Genomics">
        <title>Comparative genomic and phylogenomic analyses of the Bifidobacteriaceae family.</title>
        <authorList>
            <person name="Lugli G.A."/>
            <person name="Milani C."/>
            <person name="Turroni F."/>
            <person name="Duranti S."/>
            <person name="Mancabelli L."/>
            <person name="Mangifesta M."/>
            <person name="Ferrario C."/>
            <person name="Modesto M."/>
            <person name="Mattarelli P."/>
            <person name="Jiri K."/>
            <person name="van Sinderen D."/>
            <person name="Ventura M."/>
        </authorList>
    </citation>
    <scope>NUCLEOTIDE SEQUENCE [LARGE SCALE GENOMIC DNA]</scope>
    <source>
        <strain evidence="1 2">DSM 22924</strain>
    </source>
</reference>
<dbReference type="InterPro" id="IPR036102">
    <property type="entry name" value="OsmC/Ohrsf"/>
</dbReference>
<dbReference type="RefSeq" id="WP_094722735.1">
    <property type="nucleotide sequence ID" value="NZ_MWWS01000004.1"/>
</dbReference>
<sequence>MSTRIWVERAADGSWEGHSDEGAVVTFGKGEGLFSPGDLLKIALAGCAATSSQFAVEHTLGEGKGAKVVVSAQYDAEDDAFLSFDEQVSVDASDAELSQEDADKLADRVKRHIDKACTIKHTLIRETPVRMSVTVRQ</sequence>
<dbReference type="Gene3D" id="3.30.300.20">
    <property type="match status" value="1"/>
</dbReference>
<evidence type="ECO:0000313" key="1">
    <source>
        <dbReference type="EMBL" id="OZG50231.1"/>
    </source>
</evidence>
<dbReference type="OrthoDB" id="4703953at2"/>
<keyword evidence="2" id="KW-1185">Reference proteome</keyword>
<accession>A0A261ETP7</accession>